<dbReference type="Proteomes" id="UP000296049">
    <property type="component" value="Unassembled WGS sequence"/>
</dbReference>
<name>R0JKC6_ANAPL</name>
<reference evidence="2" key="1">
    <citation type="journal article" date="2013" name="Nat. Genet.">
        <title>The duck genome and transcriptome provide insight into an avian influenza virus reservoir species.</title>
        <authorList>
            <person name="Huang Y."/>
            <person name="Li Y."/>
            <person name="Burt D.W."/>
            <person name="Chen H."/>
            <person name="Zhang Y."/>
            <person name="Qian W."/>
            <person name="Kim H."/>
            <person name="Gan S."/>
            <person name="Zhao Y."/>
            <person name="Li J."/>
            <person name="Yi K."/>
            <person name="Feng H."/>
            <person name="Zhu P."/>
            <person name="Li B."/>
            <person name="Liu Q."/>
            <person name="Fairley S."/>
            <person name="Magor K.E."/>
            <person name="Du Z."/>
            <person name="Hu X."/>
            <person name="Goodman L."/>
            <person name="Tafer H."/>
            <person name="Vignal A."/>
            <person name="Lee T."/>
            <person name="Kim K.W."/>
            <person name="Sheng Z."/>
            <person name="An Y."/>
            <person name="Searle S."/>
            <person name="Herrero J."/>
            <person name="Groenen M.A."/>
            <person name="Crooijmans R.P."/>
            <person name="Faraut T."/>
            <person name="Cai Q."/>
            <person name="Webster R.G."/>
            <person name="Aldridge J.R."/>
            <person name="Warren W.C."/>
            <person name="Bartschat S."/>
            <person name="Kehr S."/>
            <person name="Marz M."/>
            <person name="Stadler P.F."/>
            <person name="Smith J."/>
            <person name="Kraus R.H."/>
            <person name="Zhao Y."/>
            <person name="Ren L."/>
            <person name="Fei J."/>
            <person name="Morisson M."/>
            <person name="Kaiser P."/>
            <person name="Griffin D.K."/>
            <person name="Rao M."/>
            <person name="Pitel F."/>
            <person name="Wang J."/>
            <person name="Li N."/>
        </authorList>
    </citation>
    <scope>NUCLEOTIDE SEQUENCE [LARGE SCALE GENOMIC DNA]</scope>
</reference>
<protein>
    <submittedName>
        <fullName evidence="1">Uncharacterized protein</fullName>
    </submittedName>
</protein>
<evidence type="ECO:0000313" key="2">
    <source>
        <dbReference type="Proteomes" id="UP000296049"/>
    </source>
</evidence>
<gene>
    <name evidence="1" type="ORF">Anapl_17004</name>
</gene>
<keyword evidence="2" id="KW-1185">Reference proteome</keyword>
<dbReference type="AlphaFoldDB" id="R0JKC6"/>
<organism evidence="1 2">
    <name type="scientific">Anas platyrhynchos</name>
    <name type="common">Mallard</name>
    <name type="synonym">Anas boschas</name>
    <dbReference type="NCBI Taxonomy" id="8839"/>
    <lineage>
        <taxon>Eukaryota</taxon>
        <taxon>Metazoa</taxon>
        <taxon>Chordata</taxon>
        <taxon>Craniata</taxon>
        <taxon>Vertebrata</taxon>
        <taxon>Euteleostomi</taxon>
        <taxon>Archelosauria</taxon>
        <taxon>Archosauria</taxon>
        <taxon>Dinosauria</taxon>
        <taxon>Saurischia</taxon>
        <taxon>Theropoda</taxon>
        <taxon>Coelurosauria</taxon>
        <taxon>Aves</taxon>
        <taxon>Neognathae</taxon>
        <taxon>Galloanserae</taxon>
        <taxon>Anseriformes</taxon>
        <taxon>Anatidae</taxon>
        <taxon>Anatinae</taxon>
        <taxon>Anas</taxon>
    </lineage>
</organism>
<proteinExistence type="predicted"/>
<sequence length="135" mass="14209">MVQLFEPELGVELEVLSAVTVELPGTVTALDVGVVPEVLVEPGGTIADVVMVVEVTLVKGVEVVPEVVVKDLVGVVPEVVTSDRVVDTEEGEVLIYGVENGEDDPNVGVLKVMVGEEVEEKTVPVVLDPVKVVTK</sequence>
<dbReference type="EMBL" id="KB743616">
    <property type="protein sequence ID" value="EOA97740.1"/>
    <property type="molecule type" value="Genomic_DNA"/>
</dbReference>
<evidence type="ECO:0000313" key="1">
    <source>
        <dbReference type="EMBL" id="EOA97740.1"/>
    </source>
</evidence>
<accession>R0JKC6</accession>